<sequence>MSIPQAVVPADDKRIYRLVMAAYDETSCVTAMEDCLQTVRVNLKTVAGAMVDLNATIQDTLPVGSDIGTVIAFHGVPGSHHDFKALLPHLQARGVRLIATNFPGFGYTPQDERLRSDGDEAVHFAEEILDRVDPKGNVVFLGHSRGSEVALRMGNLNENRTKGVILVNPIGLSAHRSVRPRWVCSFLAWLWTLGSAIRFILRPLLYLFFSKLMGMKIKDGDVAATTVKTVSAIDFPSQLRYVQQLRDSHVQVLIAYSGSDPFIEQPISDHLVESFGRVKRLICSSAVPEESTTAEYVEAVRSGELQHRFRQASNSLRSRMIEAHNHCVMCLTRIPWILRSSIFTRNLVYSTRIQQRIYSERQLASNAAATKSVNGASDLRIETIKINSHTGEVIRAVIQDTIPSGSSVGTVIACHGAPGSHNDFKHFLPYLKDRAIRFIGINFPGFGFTLPDPRLRHDNRERLEFVREIVEHLKLKNNLVFVGHSRGSETALKLGAIFKERTVAIVLINPMGLIVHRGIRPLWRLTLFVWLWNLGTIVQFFLKPLIYLVYKYILKIRAETGEIAATCVCAMRSVDLSSQNEYIRILNNSNVRVFIAHAGRDWFIEPEISENFADSFIGIEKLMCSAGPDEENIASDHVKKIIDGADIMASLCLIKHLQITCKRKLPRNWVSFSQFSFCACERAAASNNCNGYNDDTLRNEKIFIYSHDDDVMHFDAVIQDTAPSGSCQGTVIACHGAPGSHEDFKYFLPYLKNMGVRFVGINFPGFGYTASHPKLRYDNRERLEFAQQIVKHLDSNAKLVFVGHSRGSETALKLSVLNKERTTAVVLINPLTLLINRGLRPLWRIRLFAWLWNLGNVAQFILRPAVYLALPVFNRFLFPDLDVPIATITKAIFQYFKMQPCAHSSQRSLVYRYLVKLRANTGNIAAASALSMNTLHLESQIEYIHKLNHSDIGVFIAYSGCDPFIEPELSRHFADSFNDIKHLVCHPGITNESIAFHDIRKLVEAGARRIAVYFPEDDHFIQKHRAKLLTEIIRLMLKEKHNSKIAEQC</sequence>
<evidence type="ECO:0000313" key="1">
    <source>
        <dbReference type="Proteomes" id="UP000036681"/>
    </source>
</evidence>
<protein>
    <submittedName>
        <fullName evidence="2">AB hydrolase-1 domain-containing protein</fullName>
    </submittedName>
</protein>
<dbReference type="AlphaFoldDB" id="A0A9J2PBN3"/>
<dbReference type="WBParaSite" id="ALUE_0000732201-mRNA-1">
    <property type="protein sequence ID" value="ALUE_0000732201-mRNA-1"/>
    <property type="gene ID" value="ALUE_0000732201"/>
</dbReference>
<dbReference type="PANTHER" id="PTHR47533:SF4">
    <property type="entry name" value="AB HYDROLASE-1 DOMAIN-CONTAINING PROTEIN"/>
    <property type="match status" value="1"/>
</dbReference>
<proteinExistence type="predicted"/>
<dbReference type="InterPro" id="IPR029058">
    <property type="entry name" value="AB_hydrolase_fold"/>
</dbReference>
<dbReference type="Gene3D" id="3.40.50.1820">
    <property type="entry name" value="alpha/beta hydrolase"/>
    <property type="match status" value="3"/>
</dbReference>
<dbReference type="Pfam" id="PF06342">
    <property type="entry name" value="DUF1057"/>
    <property type="match status" value="4"/>
</dbReference>
<evidence type="ECO:0000313" key="2">
    <source>
        <dbReference type="WBParaSite" id="ALUE_0000732201-mRNA-1"/>
    </source>
</evidence>
<organism evidence="1 2">
    <name type="scientific">Ascaris lumbricoides</name>
    <name type="common">Giant roundworm</name>
    <dbReference type="NCBI Taxonomy" id="6252"/>
    <lineage>
        <taxon>Eukaryota</taxon>
        <taxon>Metazoa</taxon>
        <taxon>Ecdysozoa</taxon>
        <taxon>Nematoda</taxon>
        <taxon>Chromadorea</taxon>
        <taxon>Rhabditida</taxon>
        <taxon>Spirurina</taxon>
        <taxon>Ascaridomorpha</taxon>
        <taxon>Ascaridoidea</taxon>
        <taxon>Ascarididae</taxon>
        <taxon>Ascaris</taxon>
    </lineage>
</organism>
<keyword evidence="1" id="KW-1185">Reference proteome</keyword>
<dbReference type="Proteomes" id="UP000036681">
    <property type="component" value="Unplaced"/>
</dbReference>
<dbReference type="SUPFAM" id="SSF53474">
    <property type="entry name" value="alpha/beta-Hydrolases"/>
    <property type="match status" value="3"/>
</dbReference>
<dbReference type="PANTHER" id="PTHR47533">
    <property type="entry name" value="PROTEIN CBG21859"/>
    <property type="match status" value="1"/>
</dbReference>
<reference evidence="2" key="1">
    <citation type="submission" date="2023-03" db="UniProtKB">
        <authorList>
            <consortium name="WormBaseParasite"/>
        </authorList>
    </citation>
    <scope>IDENTIFICATION</scope>
</reference>
<name>A0A9J2PBN3_ASCLU</name>
<accession>A0A9J2PBN3</accession>
<dbReference type="InterPro" id="IPR010463">
    <property type="entry name" value="DUF1057"/>
</dbReference>